<reference evidence="4 5" key="1">
    <citation type="journal article" date="2017" name="Nat. Commun.">
        <title>Genome assembly with in vitro proximity ligation data and whole-genome triplication in lettuce.</title>
        <authorList>
            <person name="Reyes-Chin-Wo S."/>
            <person name="Wang Z."/>
            <person name="Yang X."/>
            <person name="Kozik A."/>
            <person name="Arikit S."/>
            <person name="Song C."/>
            <person name="Xia L."/>
            <person name="Froenicke L."/>
            <person name="Lavelle D.O."/>
            <person name="Truco M.J."/>
            <person name="Xia R."/>
            <person name="Zhu S."/>
            <person name="Xu C."/>
            <person name="Xu H."/>
            <person name="Xu X."/>
            <person name="Cox K."/>
            <person name="Korf I."/>
            <person name="Meyers B.C."/>
            <person name="Michelmore R.W."/>
        </authorList>
    </citation>
    <scope>NUCLEOTIDE SEQUENCE [LARGE SCALE GENOMIC DNA]</scope>
    <source>
        <strain evidence="5">cv. Salinas</strain>
        <tissue evidence="4">Seedlings</tissue>
    </source>
</reference>
<dbReference type="PRINTS" id="PR00305">
    <property type="entry name" value="1433ZETA"/>
</dbReference>
<organism evidence="4 5">
    <name type="scientific">Lactuca sativa</name>
    <name type="common">Garden lettuce</name>
    <dbReference type="NCBI Taxonomy" id="4236"/>
    <lineage>
        <taxon>Eukaryota</taxon>
        <taxon>Viridiplantae</taxon>
        <taxon>Streptophyta</taxon>
        <taxon>Embryophyta</taxon>
        <taxon>Tracheophyta</taxon>
        <taxon>Spermatophyta</taxon>
        <taxon>Magnoliopsida</taxon>
        <taxon>eudicotyledons</taxon>
        <taxon>Gunneridae</taxon>
        <taxon>Pentapetalae</taxon>
        <taxon>asterids</taxon>
        <taxon>campanulids</taxon>
        <taxon>Asterales</taxon>
        <taxon>Asteraceae</taxon>
        <taxon>Cichorioideae</taxon>
        <taxon>Cichorieae</taxon>
        <taxon>Lactucinae</taxon>
        <taxon>Lactuca</taxon>
    </lineage>
</organism>
<dbReference type="Pfam" id="PF00244">
    <property type="entry name" value="14-3-3"/>
    <property type="match status" value="1"/>
</dbReference>
<sequence length="161" mass="18905">MIKVAKLGVETDYGIKESTQLGIKIRKRNQEVMIKMQKISGEEYRHKWNHNSITQYHLNDIKKVMMRISFIHMVVLVMRCILLQDVMGLYSFCRKRDYYGYLVEFKFGNDKKDVADISLKLYEVATTTTKGELPPSFPIRLGHTLNLSVFCYKVMVQLFEP</sequence>
<protein>
    <recommendedName>
        <fullName evidence="3">14-3-3 domain-containing protein</fullName>
    </recommendedName>
</protein>
<accession>A0A9R1XUJ0</accession>
<feature type="transmembrane region" description="Helical" evidence="2">
    <location>
        <begin position="70"/>
        <end position="92"/>
    </location>
</feature>
<evidence type="ECO:0000313" key="5">
    <source>
        <dbReference type="Proteomes" id="UP000235145"/>
    </source>
</evidence>
<gene>
    <name evidence="4" type="ORF">LSAT_V11C100010770</name>
</gene>
<dbReference type="Gene3D" id="1.20.190.20">
    <property type="entry name" value="14-3-3 domain"/>
    <property type="match status" value="1"/>
</dbReference>
<comment type="caution">
    <text evidence="4">The sequence shown here is derived from an EMBL/GenBank/DDBJ whole genome shotgun (WGS) entry which is preliminary data.</text>
</comment>
<dbReference type="InterPro" id="IPR023410">
    <property type="entry name" value="14-3-3_domain"/>
</dbReference>
<dbReference type="SUPFAM" id="SSF48445">
    <property type="entry name" value="14-3-3 protein"/>
    <property type="match status" value="1"/>
</dbReference>
<keyword evidence="2" id="KW-0812">Transmembrane</keyword>
<evidence type="ECO:0000259" key="3">
    <source>
        <dbReference type="Pfam" id="PF00244"/>
    </source>
</evidence>
<feature type="domain" description="14-3-3" evidence="3">
    <location>
        <begin position="50"/>
        <end position="155"/>
    </location>
</feature>
<evidence type="ECO:0000256" key="2">
    <source>
        <dbReference type="SAM" id="Phobius"/>
    </source>
</evidence>
<comment type="similarity">
    <text evidence="1">Belongs to the 14-3-3 family.</text>
</comment>
<dbReference type="EMBL" id="NBSK02000001">
    <property type="protein sequence ID" value="KAJ0226356.1"/>
    <property type="molecule type" value="Genomic_DNA"/>
</dbReference>
<evidence type="ECO:0000256" key="1">
    <source>
        <dbReference type="ARBA" id="ARBA00006141"/>
    </source>
</evidence>
<evidence type="ECO:0000313" key="4">
    <source>
        <dbReference type="EMBL" id="KAJ0226356.1"/>
    </source>
</evidence>
<keyword evidence="2" id="KW-1133">Transmembrane helix</keyword>
<name>A0A9R1XUJ0_LACSA</name>
<dbReference type="InterPro" id="IPR036815">
    <property type="entry name" value="14-3-3_dom_sf"/>
</dbReference>
<dbReference type="AlphaFoldDB" id="A0A9R1XUJ0"/>
<dbReference type="Proteomes" id="UP000235145">
    <property type="component" value="Unassembled WGS sequence"/>
</dbReference>
<proteinExistence type="inferred from homology"/>
<keyword evidence="5" id="KW-1185">Reference proteome</keyword>
<keyword evidence="2" id="KW-0472">Membrane</keyword>
<dbReference type="InterPro" id="IPR000308">
    <property type="entry name" value="14-3-3"/>
</dbReference>
<dbReference type="PANTHER" id="PTHR18860">
    <property type="entry name" value="14-3-3 PROTEIN"/>
    <property type="match status" value="1"/>
</dbReference>